<reference evidence="1 2" key="1">
    <citation type="submission" date="2016-04" db="EMBL/GenBank/DDBJ databases">
        <title>First whole genome shotgun sequence of the bacterium Enteractinococcus sp. strain UASWS1574.</title>
        <authorList>
            <person name="Crovadore J."/>
            <person name="Chablais R."/>
            <person name="Lefort F."/>
        </authorList>
    </citation>
    <scope>NUCLEOTIDE SEQUENCE [LARGE SCALE GENOMIC DNA]</scope>
    <source>
        <strain evidence="1 2">UASWS1574</strain>
    </source>
</reference>
<gene>
    <name evidence="1" type="ORF">A6F49_14945</name>
</gene>
<dbReference type="InterPro" id="IPR008554">
    <property type="entry name" value="Glutaredoxin-like"/>
</dbReference>
<proteinExistence type="predicted"/>
<dbReference type="EMBL" id="LXEY01000022">
    <property type="protein sequence ID" value="OAV59561.1"/>
    <property type="molecule type" value="Genomic_DNA"/>
</dbReference>
<evidence type="ECO:0008006" key="3">
    <source>
        <dbReference type="Google" id="ProtNLM"/>
    </source>
</evidence>
<dbReference type="AlphaFoldDB" id="A0A1B7LWZ8"/>
<sequence length="91" mass="10460">MCLAQRKKPSVDLKLLTKPECHLCAAAKQTMDEITSEYNIGWQEISTTDHPELAEQFAEEIPVLFINDKQRDFWVIDPARLRLMIEAGLES</sequence>
<evidence type="ECO:0000313" key="1">
    <source>
        <dbReference type="EMBL" id="OAV59561.1"/>
    </source>
</evidence>
<evidence type="ECO:0000313" key="2">
    <source>
        <dbReference type="Proteomes" id="UP000078292"/>
    </source>
</evidence>
<protein>
    <recommendedName>
        <fullName evidence="3">NrdH-redoxin</fullName>
    </recommendedName>
</protein>
<dbReference type="STRING" id="1837282.A6F49_14945"/>
<dbReference type="SUPFAM" id="SSF52833">
    <property type="entry name" value="Thioredoxin-like"/>
    <property type="match status" value="1"/>
</dbReference>
<organism evidence="1 2">
    <name type="scientific">Enteractinococcus helveticum</name>
    <dbReference type="NCBI Taxonomy" id="1837282"/>
    <lineage>
        <taxon>Bacteria</taxon>
        <taxon>Bacillati</taxon>
        <taxon>Actinomycetota</taxon>
        <taxon>Actinomycetes</taxon>
        <taxon>Micrococcales</taxon>
        <taxon>Micrococcaceae</taxon>
    </lineage>
</organism>
<dbReference type="Proteomes" id="UP000078292">
    <property type="component" value="Unassembled WGS sequence"/>
</dbReference>
<dbReference type="Pfam" id="PF05768">
    <property type="entry name" value="Glrx-like"/>
    <property type="match status" value="1"/>
</dbReference>
<keyword evidence="2" id="KW-1185">Reference proteome</keyword>
<dbReference type="Gene3D" id="3.40.30.10">
    <property type="entry name" value="Glutaredoxin"/>
    <property type="match status" value="1"/>
</dbReference>
<name>A0A1B7LWZ8_9MICC</name>
<accession>A0A1B7LWZ8</accession>
<comment type="caution">
    <text evidence="1">The sequence shown here is derived from an EMBL/GenBank/DDBJ whole genome shotgun (WGS) entry which is preliminary data.</text>
</comment>
<dbReference type="InterPro" id="IPR036249">
    <property type="entry name" value="Thioredoxin-like_sf"/>
</dbReference>